<evidence type="ECO:0000313" key="2">
    <source>
        <dbReference type="EMBL" id="VFQ72813.1"/>
    </source>
</evidence>
<sequence>MTNLRVFGVTIGSQVLLLLLHQKSRSIKIFMSQLLSQQAPGIPVPLKPSSVTKLQAPSNHSHYLASPCLTADSLYWKYSPNGSYTVKSGYQSLSSQHNVSIHPPSSTLTSYLWQRYLTDPLHIAAIWKSWHSAWYLCSNWLKSVTAIPTPPLGPHSWTKPPEKRVKLNVDASVGSGDDQIGIGWIVRDSAGSFCAAKNLHMSGSYSPKEAEAISTREALSWLKDYNWPNIIIGSDCLSNIEALQQPHIEDL</sequence>
<organism evidence="2 3">
    <name type="scientific">Cuscuta campestris</name>
    <dbReference type="NCBI Taxonomy" id="132261"/>
    <lineage>
        <taxon>Eukaryota</taxon>
        <taxon>Viridiplantae</taxon>
        <taxon>Streptophyta</taxon>
        <taxon>Embryophyta</taxon>
        <taxon>Tracheophyta</taxon>
        <taxon>Spermatophyta</taxon>
        <taxon>Magnoliopsida</taxon>
        <taxon>eudicotyledons</taxon>
        <taxon>Gunneridae</taxon>
        <taxon>Pentapetalae</taxon>
        <taxon>asterids</taxon>
        <taxon>lamiids</taxon>
        <taxon>Solanales</taxon>
        <taxon>Convolvulaceae</taxon>
        <taxon>Cuscuteae</taxon>
        <taxon>Cuscuta</taxon>
        <taxon>Cuscuta subgen. Grammica</taxon>
        <taxon>Cuscuta sect. Cleistogrammica</taxon>
    </lineage>
</organism>
<dbReference type="EMBL" id="OOIL02001116">
    <property type="protein sequence ID" value="VFQ72813.1"/>
    <property type="molecule type" value="Genomic_DNA"/>
</dbReference>
<dbReference type="InterPro" id="IPR036397">
    <property type="entry name" value="RNaseH_sf"/>
</dbReference>
<dbReference type="PANTHER" id="PTHR47074">
    <property type="entry name" value="BNAC02G40300D PROTEIN"/>
    <property type="match status" value="1"/>
</dbReference>
<keyword evidence="3" id="KW-1185">Reference proteome</keyword>
<protein>
    <recommendedName>
        <fullName evidence="1">RNase H type-1 domain-containing protein</fullName>
    </recommendedName>
</protein>
<proteinExistence type="predicted"/>
<evidence type="ECO:0000313" key="3">
    <source>
        <dbReference type="Proteomes" id="UP000595140"/>
    </source>
</evidence>
<dbReference type="GO" id="GO:0004523">
    <property type="term" value="F:RNA-DNA hybrid ribonuclease activity"/>
    <property type="evidence" value="ECO:0007669"/>
    <property type="project" value="InterPro"/>
</dbReference>
<dbReference type="InterPro" id="IPR002156">
    <property type="entry name" value="RNaseH_domain"/>
</dbReference>
<dbReference type="GO" id="GO:0003676">
    <property type="term" value="F:nucleic acid binding"/>
    <property type="evidence" value="ECO:0007669"/>
    <property type="project" value="InterPro"/>
</dbReference>
<gene>
    <name evidence="2" type="ORF">CCAM_LOCUS14589</name>
</gene>
<dbReference type="OrthoDB" id="1297712at2759"/>
<dbReference type="CDD" id="cd06222">
    <property type="entry name" value="RNase_H_like"/>
    <property type="match status" value="1"/>
</dbReference>
<reference evidence="2 3" key="1">
    <citation type="submission" date="2018-04" db="EMBL/GenBank/DDBJ databases">
        <authorList>
            <person name="Vogel A."/>
        </authorList>
    </citation>
    <scope>NUCLEOTIDE SEQUENCE [LARGE SCALE GENOMIC DNA]</scope>
</reference>
<dbReference type="Proteomes" id="UP000595140">
    <property type="component" value="Unassembled WGS sequence"/>
</dbReference>
<feature type="domain" description="RNase H type-1" evidence="1">
    <location>
        <begin position="168"/>
        <end position="245"/>
    </location>
</feature>
<dbReference type="Pfam" id="PF13456">
    <property type="entry name" value="RVT_3"/>
    <property type="match status" value="1"/>
</dbReference>
<dbReference type="AlphaFoldDB" id="A0A484L943"/>
<dbReference type="PANTHER" id="PTHR47074:SF11">
    <property type="entry name" value="REVERSE TRANSCRIPTASE-LIKE PROTEIN"/>
    <property type="match status" value="1"/>
</dbReference>
<evidence type="ECO:0000259" key="1">
    <source>
        <dbReference type="Pfam" id="PF13456"/>
    </source>
</evidence>
<name>A0A484L943_9ASTE</name>
<dbReference type="InterPro" id="IPR052929">
    <property type="entry name" value="RNase_H-like_EbsB-rel"/>
</dbReference>
<dbReference type="Gene3D" id="3.30.420.10">
    <property type="entry name" value="Ribonuclease H-like superfamily/Ribonuclease H"/>
    <property type="match status" value="1"/>
</dbReference>
<dbReference type="InterPro" id="IPR044730">
    <property type="entry name" value="RNase_H-like_dom_plant"/>
</dbReference>
<accession>A0A484L943</accession>